<evidence type="ECO:0000256" key="8">
    <source>
        <dbReference type="SAM" id="SignalP"/>
    </source>
</evidence>
<dbReference type="Gene3D" id="1.10.390.10">
    <property type="entry name" value="Neutral Protease Domain 2"/>
    <property type="match status" value="1"/>
</dbReference>
<evidence type="ECO:0000259" key="10">
    <source>
        <dbReference type="Pfam" id="PF02868"/>
    </source>
</evidence>
<dbReference type="PRINTS" id="PR00730">
    <property type="entry name" value="THERMOLYSIN"/>
</dbReference>
<feature type="domain" description="GEVED" evidence="13">
    <location>
        <begin position="789"/>
        <end position="865"/>
    </location>
</feature>
<name>A0ABS0Q9I0_9BACT</name>
<evidence type="ECO:0000256" key="3">
    <source>
        <dbReference type="ARBA" id="ARBA00022723"/>
    </source>
</evidence>
<evidence type="ECO:0000256" key="5">
    <source>
        <dbReference type="ARBA" id="ARBA00022801"/>
    </source>
</evidence>
<feature type="signal peptide" evidence="8">
    <location>
        <begin position="1"/>
        <end position="23"/>
    </location>
</feature>
<dbReference type="InterPro" id="IPR013856">
    <property type="entry name" value="Peptidase_M4_domain"/>
</dbReference>
<feature type="domain" description="Secretion system C-terminal sorting" evidence="12">
    <location>
        <begin position="889"/>
        <end position="956"/>
    </location>
</feature>
<dbReference type="Gene3D" id="3.10.170.10">
    <property type="match status" value="1"/>
</dbReference>
<accession>A0ABS0Q9I0</accession>
<keyword evidence="3" id="KW-0479">Metal-binding</keyword>
<proteinExistence type="inferred from homology"/>
<gene>
    <name evidence="14" type="ORF">I7X13_14835</name>
</gene>
<dbReference type="Pfam" id="PF01447">
    <property type="entry name" value="Peptidase_M4"/>
    <property type="match status" value="1"/>
</dbReference>
<dbReference type="Pfam" id="PF07504">
    <property type="entry name" value="FTP"/>
    <property type="match status" value="1"/>
</dbReference>
<dbReference type="PANTHER" id="PTHR33794">
    <property type="entry name" value="BACILLOLYSIN"/>
    <property type="match status" value="1"/>
</dbReference>
<feature type="chain" id="PRO_5046935514" evidence="8">
    <location>
        <begin position="24"/>
        <end position="959"/>
    </location>
</feature>
<organism evidence="14 15">
    <name type="scientific">Hymenobacter negativus</name>
    <dbReference type="NCBI Taxonomy" id="2795026"/>
    <lineage>
        <taxon>Bacteria</taxon>
        <taxon>Pseudomonadati</taxon>
        <taxon>Bacteroidota</taxon>
        <taxon>Cytophagia</taxon>
        <taxon>Cytophagales</taxon>
        <taxon>Hymenobacteraceae</taxon>
        <taxon>Hymenobacter</taxon>
    </lineage>
</organism>
<sequence>MRKQYSAAALLMLGGLVATTANAQDAARVQSSKVLGEDNQPVLVQLSAEAKMASRGMSSDQVLRQQLALTNADQMVQRAAETDQLGFVHQKFAQYYQGIRVEHADYTVHSKAGTVESISGDFEKISGLNTTPSLGESAALDRALAHVGARQYKWQSNEADAKSYLPKGELVIVRDARVSSETGPLVLAWKFNVYASQPISRAFIYVDARTGQVVLQDNIIKHTAGTATFATAYSGTRSLANETTTGGWHLKEYTRGLGIETYNCKKSNSYTAATDFVDADNNWTAAEYNNANYDNVAGDAHFGAQATYDYWKNVFGRNSYDNAGAKIKSYVHFDDVPGGAGYENAYWDGVEMTYGDGASTFKPLTALDVCGHEIGHAVCEKTANLTYANESGAMNEGLSDIWGASIEQYTCAALGLTKSTWDIGEDIMKAGGALRSMSNPNLYGQPAYYKGQYWAATTSSPSNANDQGGVHTNSGILNYWYYLISVGKSGTNEKGFAYNVGGIGISDAAKITFRMESVYMTASSTYANARTYSIQAATDLFGATSAQTQAVTNAWYAVGIGAAYSGGGTGGGTTYCTSQGASVAYEYIAQVALGSINRTSGADGGYYDGTALTTSIAQGSAQTVTYKAGFVSSAYTEYVKVYIDYNKNGVFTDAGEMVASGTVASTTAATGSFTVPATATVGATRMRVVLSDASATTSCGSYSYGETEDYTVNITAASGGGTTPTYCASKGTSVAYEYIDLVNLGSINRTSGADAGYYNGTALSTTVAAGSAQTINFSAGFTGSAYSEYVKVYIDYNQNGVFTDAGELVVNAAASTSAATRSASFTVPTTAKSGATRMRVTLSDASATTSCGTYSYGETEDYTVNITGGTGIAALNGNAVTNSSKLLSVYPNPATDVLNLMLPENAEIKSVLVTDVRGARVEGLSLNNGVLSIGRLAHGMYTLTVSDGKQVYHQRFVKE</sequence>
<dbReference type="InterPro" id="IPR050728">
    <property type="entry name" value="Zinc_Metalloprotease_M4"/>
</dbReference>
<keyword evidence="15" id="KW-1185">Reference proteome</keyword>
<evidence type="ECO:0000259" key="12">
    <source>
        <dbReference type="Pfam" id="PF18962"/>
    </source>
</evidence>
<dbReference type="InterPro" id="IPR023612">
    <property type="entry name" value="Peptidase_M4"/>
</dbReference>
<evidence type="ECO:0000256" key="4">
    <source>
        <dbReference type="ARBA" id="ARBA00022729"/>
    </source>
</evidence>
<evidence type="ECO:0000313" key="15">
    <source>
        <dbReference type="Proteomes" id="UP000625631"/>
    </source>
</evidence>
<dbReference type="EMBL" id="JAEDAE010000007">
    <property type="protein sequence ID" value="MBH8559336.1"/>
    <property type="molecule type" value="Genomic_DNA"/>
</dbReference>
<comment type="caution">
    <text evidence="14">The sequence shown here is derived from an EMBL/GenBank/DDBJ whole genome shotgun (WGS) entry which is preliminary data.</text>
</comment>
<dbReference type="Pfam" id="PF18962">
    <property type="entry name" value="Por_Secre_tail"/>
    <property type="match status" value="1"/>
</dbReference>
<feature type="domain" description="Peptidase M4" evidence="9">
    <location>
        <begin position="230"/>
        <end position="379"/>
    </location>
</feature>
<evidence type="ECO:0000256" key="2">
    <source>
        <dbReference type="ARBA" id="ARBA00022670"/>
    </source>
</evidence>
<evidence type="ECO:0000256" key="1">
    <source>
        <dbReference type="ARBA" id="ARBA00009388"/>
    </source>
</evidence>
<evidence type="ECO:0000259" key="9">
    <source>
        <dbReference type="Pfam" id="PF01447"/>
    </source>
</evidence>
<dbReference type="Pfam" id="PF20009">
    <property type="entry name" value="GEVED"/>
    <property type="match status" value="2"/>
</dbReference>
<feature type="domain" description="GEVED" evidence="13">
    <location>
        <begin position="638"/>
        <end position="713"/>
    </location>
</feature>
<dbReference type="InterPro" id="IPR045474">
    <property type="entry name" value="GEVED"/>
</dbReference>
<keyword evidence="4 8" id="KW-0732">Signal</keyword>
<evidence type="ECO:0000313" key="14">
    <source>
        <dbReference type="EMBL" id="MBH8559336.1"/>
    </source>
</evidence>
<dbReference type="Pfam" id="PF02868">
    <property type="entry name" value="Peptidase_M4_C"/>
    <property type="match status" value="1"/>
</dbReference>
<dbReference type="InterPro" id="IPR011096">
    <property type="entry name" value="FTP_domain"/>
</dbReference>
<dbReference type="InterPro" id="IPR027268">
    <property type="entry name" value="Peptidase_M4/M1_CTD_sf"/>
</dbReference>
<comment type="similarity">
    <text evidence="1">Belongs to the peptidase M4 family.</text>
</comment>
<evidence type="ECO:0000256" key="6">
    <source>
        <dbReference type="ARBA" id="ARBA00022833"/>
    </source>
</evidence>
<dbReference type="SUPFAM" id="SSF55486">
    <property type="entry name" value="Metalloproteases ('zincins'), catalytic domain"/>
    <property type="match status" value="1"/>
</dbReference>
<keyword evidence="7" id="KW-0482">Metalloprotease</keyword>
<reference evidence="14 15" key="1">
    <citation type="submission" date="2020-12" db="EMBL/GenBank/DDBJ databases">
        <title>Hymenobacter sp.</title>
        <authorList>
            <person name="Kim M.K."/>
        </authorList>
    </citation>
    <scope>NUCLEOTIDE SEQUENCE [LARGE SCALE GENOMIC DNA]</scope>
    <source>
        <strain evidence="14 15">BT442</strain>
    </source>
</reference>
<dbReference type="Gene3D" id="3.10.450.490">
    <property type="match status" value="1"/>
</dbReference>
<keyword evidence="5" id="KW-0378">Hydrolase</keyword>
<evidence type="ECO:0000256" key="7">
    <source>
        <dbReference type="ARBA" id="ARBA00023049"/>
    </source>
</evidence>
<evidence type="ECO:0000259" key="11">
    <source>
        <dbReference type="Pfam" id="PF07504"/>
    </source>
</evidence>
<protein>
    <submittedName>
        <fullName evidence="14">M4 family metallopeptidase</fullName>
    </submittedName>
</protein>
<feature type="domain" description="FTP" evidence="11">
    <location>
        <begin position="75"/>
        <end position="122"/>
    </location>
</feature>
<dbReference type="CDD" id="cd09597">
    <property type="entry name" value="M4_TLP"/>
    <property type="match status" value="1"/>
</dbReference>
<keyword evidence="6" id="KW-0862">Zinc</keyword>
<dbReference type="Proteomes" id="UP000625631">
    <property type="component" value="Unassembled WGS sequence"/>
</dbReference>
<keyword evidence="2" id="KW-0645">Protease</keyword>
<feature type="domain" description="Peptidase M4 C-terminal" evidence="10">
    <location>
        <begin position="383"/>
        <end position="560"/>
    </location>
</feature>
<dbReference type="PANTHER" id="PTHR33794:SF1">
    <property type="entry name" value="BACILLOLYSIN"/>
    <property type="match status" value="1"/>
</dbReference>
<dbReference type="InterPro" id="IPR026444">
    <property type="entry name" value="Secre_tail"/>
</dbReference>
<dbReference type="RefSeq" id="WP_198076099.1">
    <property type="nucleotide sequence ID" value="NZ_JAEDAE010000007.1"/>
</dbReference>
<dbReference type="NCBIfam" id="TIGR04183">
    <property type="entry name" value="Por_Secre_tail"/>
    <property type="match status" value="1"/>
</dbReference>
<evidence type="ECO:0000259" key="13">
    <source>
        <dbReference type="Pfam" id="PF20009"/>
    </source>
</evidence>
<dbReference type="InterPro" id="IPR001570">
    <property type="entry name" value="Peptidase_M4_C_domain"/>
</dbReference>